<accession>A0A6G4X5S5</accession>
<gene>
    <name evidence="2" type="ORF">G5C65_29830</name>
</gene>
<comment type="caution">
    <text evidence="2">The sequence shown here is derived from an EMBL/GenBank/DDBJ whole genome shotgun (WGS) entry which is preliminary data.</text>
</comment>
<evidence type="ECO:0000256" key="1">
    <source>
        <dbReference type="SAM" id="Phobius"/>
    </source>
</evidence>
<keyword evidence="1" id="KW-0812">Transmembrane</keyword>
<dbReference type="EMBL" id="JAAKZZ010000469">
    <property type="protein sequence ID" value="NGO72482.1"/>
    <property type="molecule type" value="Genomic_DNA"/>
</dbReference>
<dbReference type="AlphaFoldDB" id="A0A6G4X5S5"/>
<proteinExistence type="predicted"/>
<keyword evidence="3" id="KW-1185">Reference proteome</keyword>
<dbReference type="Proteomes" id="UP000477722">
    <property type="component" value="Unassembled WGS sequence"/>
</dbReference>
<feature type="transmembrane region" description="Helical" evidence="1">
    <location>
        <begin position="45"/>
        <end position="63"/>
    </location>
</feature>
<reference evidence="2 3" key="1">
    <citation type="submission" date="2020-02" db="EMBL/GenBank/DDBJ databases">
        <title>Whole-genome analyses of novel actinobacteria.</title>
        <authorList>
            <person name="Sahin N."/>
            <person name="Tatar D."/>
        </authorList>
    </citation>
    <scope>NUCLEOTIDE SEQUENCE [LARGE SCALE GENOMIC DNA]</scope>
    <source>
        <strain evidence="2 3">SB3404</strain>
    </source>
</reference>
<organism evidence="2 3">
    <name type="scientific">Streptomyces boncukensis</name>
    <dbReference type="NCBI Taxonomy" id="2711219"/>
    <lineage>
        <taxon>Bacteria</taxon>
        <taxon>Bacillati</taxon>
        <taxon>Actinomycetota</taxon>
        <taxon>Actinomycetes</taxon>
        <taxon>Kitasatosporales</taxon>
        <taxon>Streptomycetaceae</taxon>
        <taxon>Streptomyces</taxon>
    </lineage>
</organism>
<feature type="non-terminal residue" evidence="2">
    <location>
        <position position="233"/>
    </location>
</feature>
<evidence type="ECO:0000313" key="3">
    <source>
        <dbReference type="Proteomes" id="UP000477722"/>
    </source>
</evidence>
<evidence type="ECO:0000313" key="2">
    <source>
        <dbReference type="EMBL" id="NGO72482.1"/>
    </source>
</evidence>
<keyword evidence="1" id="KW-1133">Transmembrane helix</keyword>
<dbReference type="Gene3D" id="3.40.50.300">
    <property type="entry name" value="P-loop containing nucleotide triphosphate hydrolases"/>
    <property type="match status" value="1"/>
</dbReference>
<evidence type="ECO:0008006" key="4">
    <source>
        <dbReference type="Google" id="ProtNLM"/>
    </source>
</evidence>
<feature type="transmembrane region" description="Helical" evidence="1">
    <location>
        <begin position="20"/>
        <end position="39"/>
    </location>
</feature>
<dbReference type="SUPFAM" id="SSF52540">
    <property type="entry name" value="P-loop containing nucleoside triphosphate hydrolases"/>
    <property type="match status" value="1"/>
</dbReference>
<dbReference type="InterPro" id="IPR027417">
    <property type="entry name" value="P-loop_NTPase"/>
</dbReference>
<sequence length="233" mass="25278">MHIHVRGEEAEPSEPRPPRLLYALTVLLAALAAWLGHAYDSRPAAPALLTAMFTGSLALGRTLDRRRLRRPRTPLPAHRLDRLAEGLADALARRYGREDRLALSPVSTPTPLPVRWEAADPDVSDHEANVRGLPAGTEAATEAERAAEGEPLDVHGEFAEIGDYFAALPRQRLVVLGDPGAGKTVLAHRLARTLLERRGPESGAPVPVVLPIASWNPADKGLWRWAAGRLSTE</sequence>
<name>A0A6G4X5S5_9ACTN</name>
<keyword evidence="1" id="KW-0472">Membrane</keyword>
<protein>
    <recommendedName>
        <fullName evidence="4">NACHT domain-containing protein</fullName>
    </recommendedName>
</protein>